<protein>
    <recommendedName>
        <fullName evidence="3">LRRCT domain-containing protein</fullName>
    </recommendedName>
</protein>
<comment type="caution">
    <text evidence="4">The sequence shown here is derived from an EMBL/GenBank/DDBJ whole genome shotgun (WGS) entry which is preliminary data.</text>
</comment>
<feature type="domain" description="LRRCT" evidence="3">
    <location>
        <begin position="9"/>
        <end position="71"/>
    </location>
</feature>
<evidence type="ECO:0000259" key="3">
    <source>
        <dbReference type="SMART" id="SM00082"/>
    </source>
</evidence>
<dbReference type="Gene3D" id="3.80.10.10">
    <property type="entry name" value="Ribonuclease Inhibitor"/>
    <property type="match status" value="1"/>
</dbReference>
<keyword evidence="2" id="KW-0732">Signal</keyword>
<reference evidence="5" key="1">
    <citation type="submission" date="2017-01" db="EMBL/GenBank/DDBJ databases">
        <title>Comparative genomics of anhydrobiosis in the tardigrade Hypsibius dujardini.</title>
        <authorList>
            <person name="Yoshida Y."/>
            <person name="Koutsovoulos G."/>
            <person name="Laetsch D."/>
            <person name="Stevens L."/>
            <person name="Kumar S."/>
            <person name="Horikawa D."/>
            <person name="Ishino K."/>
            <person name="Komine S."/>
            <person name="Tomita M."/>
            <person name="Blaxter M."/>
            <person name="Arakawa K."/>
        </authorList>
    </citation>
    <scope>NUCLEOTIDE SEQUENCE [LARGE SCALE GENOMIC DNA]</scope>
    <source>
        <strain evidence="5">Z151</strain>
    </source>
</reference>
<name>A0A1W0WRG0_HYPEX</name>
<dbReference type="Proteomes" id="UP000192578">
    <property type="component" value="Unassembled WGS sequence"/>
</dbReference>
<gene>
    <name evidence="4" type="ORF">BV898_08200</name>
</gene>
<dbReference type="InterPro" id="IPR032675">
    <property type="entry name" value="LRR_dom_sf"/>
</dbReference>
<organism evidence="4 5">
    <name type="scientific">Hypsibius exemplaris</name>
    <name type="common">Freshwater tardigrade</name>
    <dbReference type="NCBI Taxonomy" id="2072580"/>
    <lineage>
        <taxon>Eukaryota</taxon>
        <taxon>Metazoa</taxon>
        <taxon>Ecdysozoa</taxon>
        <taxon>Tardigrada</taxon>
        <taxon>Eutardigrada</taxon>
        <taxon>Parachela</taxon>
        <taxon>Hypsibioidea</taxon>
        <taxon>Hypsibiidae</taxon>
        <taxon>Hypsibius</taxon>
    </lineage>
</organism>
<evidence type="ECO:0000313" key="4">
    <source>
        <dbReference type="EMBL" id="OQV17743.1"/>
    </source>
</evidence>
<accession>A0A1W0WRG0</accession>
<evidence type="ECO:0000256" key="2">
    <source>
        <dbReference type="ARBA" id="ARBA00022729"/>
    </source>
</evidence>
<dbReference type="SUPFAM" id="SSF52058">
    <property type="entry name" value="L domain-like"/>
    <property type="match status" value="1"/>
</dbReference>
<keyword evidence="5" id="KW-1185">Reference proteome</keyword>
<dbReference type="EMBL" id="MTYJ01000057">
    <property type="protein sequence ID" value="OQV17743.1"/>
    <property type="molecule type" value="Genomic_DNA"/>
</dbReference>
<dbReference type="OrthoDB" id="9229163at2759"/>
<dbReference type="SMART" id="SM00082">
    <property type="entry name" value="LRRCT"/>
    <property type="match status" value="1"/>
</dbReference>
<dbReference type="AlphaFoldDB" id="A0A1W0WRG0"/>
<evidence type="ECO:0000256" key="1">
    <source>
        <dbReference type="ARBA" id="ARBA00022614"/>
    </source>
</evidence>
<keyword evidence="1" id="KW-0433">Leucine-rich repeat</keyword>
<proteinExistence type="predicted"/>
<sequence length="80" mass="8766">MKSLRLNGNPWNCDCGVASLGRWLASRSGNPGYPVVCIGNGNFTCPVCYKPAGMRSTPLNFLSPQLLETCEHWSPSHAWI</sequence>
<dbReference type="InterPro" id="IPR000483">
    <property type="entry name" value="Cys-rich_flank_reg_C"/>
</dbReference>
<evidence type="ECO:0000313" key="5">
    <source>
        <dbReference type="Proteomes" id="UP000192578"/>
    </source>
</evidence>